<proteinExistence type="predicted"/>
<evidence type="ECO:0000256" key="3">
    <source>
        <dbReference type="ARBA" id="ARBA00022692"/>
    </source>
</evidence>
<keyword evidence="4 6" id="KW-1133">Transmembrane helix</keyword>
<evidence type="ECO:0000256" key="5">
    <source>
        <dbReference type="ARBA" id="ARBA00023136"/>
    </source>
</evidence>
<keyword evidence="3 6" id="KW-0812">Transmembrane</keyword>
<dbReference type="RefSeq" id="WP_338779889.1">
    <property type="nucleotide sequence ID" value="NZ_CP147407.1"/>
</dbReference>
<evidence type="ECO:0000256" key="4">
    <source>
        <dbReference type="ARBA" id="ARBA00022989"/>
    </source>
</evidence>
<comment type="subcellular location">
    <subcellularLocation>
        <location evidence="1">Cell membrane</location>
        <topology evidence="1">Multi-pass membrane protein</topology>
    </subcellularLocation>
</comment>
<dbReference type="PANTHER" id="PTHR30086">
    <property type="entry name" value="ARGININE EXPORTER PROTEIN ARGO"/>
    <property type="match status" value="1"/>
</dbReference>
<protein>
    <submittedName>
        <fullName evidence="7">LysE family transporter</fullName>
    </submittedName>
</protein>
<feature type="transmembrane region" description="Helical" evidence="6">
    <location>
        <begin position="112"/>
        <end position="139"/>
    </location>
</feature>
<dbReference type="InterPro" id="IPR001123">
    <property type="entry name" value="LeuE-type"/>
</dbReference>
<accession>A0ABZ2NII5</accession>
<dbReference type="Pfam" id="PF01810">
    <property type="entry name" value="LysE"/>
    <property type="match status" value="1"/>
</dbReference>
<feature type="transmembrane region" description="Helical" evidence="6">
    <location>
        <begin position="40"/>
        <end position="61"/>
    </location>
</feature>
<dbReference type="PANTHER" id="PTHR30086:SF20">
    <property type="entry name" value="ARGININE EXPORTER PROTEIN ARGO-RELATED"/>
    <property type="match status" value="1"/>
</dbReference>
<feature type="transmembrane region" description="Helical" evidence="6">
    <location>
        <begin position="184"/>
        <end position="207"/>
    </location>
</feature>
<reference evidence="7 8" key="1">
    <citation type="submission" date="2024-02" db="EMBL/GenBank/DDBJ databases">
        <title>Seven novel Bacillus-like species.</title>
        <authorList>
            <person name="Liu G."/>
        </authorList>
    </citation>
    <scope>NUCLEOTIDE SEQUENCE [LARGE SCALE GENOMIC DNA]</scope>
    <source>
        <strain evidence="7 8">FJAT-52054</strain>
    </source>
</reference>
<evidence type="ECO:0000256" key="6">
    <source>
        <dbReference type="SAM" id="Phobius"/>
    </source>
</evidence>
<feature type="transmembrane region" description="Helical" evidence="6">
    <location>
        <begin position="145"/>
        <end position="172"/>
    </location>
</feature>
<evidence type="ECO:0000256" key="1">
    <source>
        <dbReference type="ARBA" id="ARBA00004651"/>
    </source>
</evidence>
<keyword evidence="8" id="KW-1185">Reference proteome</keyword>
<dbReference type="Proteomes" id="UP001377337">
    <property type="component" value="Chromosome"/>
</dbReference>
<keyword evidence="5 6" id="KW-0472">Membrane</keyword>
<evidence type="ECO:0000313" key="8">
    <source>
        <dbReference type="Proteomes" id="UP001377337"/>
    </source>
</evidence>
<feature type="transmembrane region" description="Helical" evidence="6">
    <location>
        <begin position="6"/>
        <end position="28"/>
    </location>
</feature>
<sequence>MDILLTIKGMLIGLSIAAPVGPIGVLCIQRTLAKGKVSGFATGLGAASADAVYGLITGFGLTAISDVLIGNKLWIQLSGVIFLLYLGVKTVLSKPSQKAAHASGQTIAGSYFSSFLLTLANPMTILSFAAILGASGMIVSDGAAASALTLVLGIFSGSALWWGILSFSAGWFKKRMGENSLTAINRVSGGVMILFGIFFLAGVFYALS</sequence>
<organism evidence="7 8">
    <name type="scientific">Metabacillus sediminis</name>
    <dbReference type="NCBI Taxonomy" id="3117746"/>
    <lineage>
        <taxon>Bacteria</taxon>
        <taxon>Bacillati</taxon>
        <taxon>Bacillota</taxon>
        <taxon>Bacilli</taxon>
        <taxon>Bacillales</taxon>
        <taxon>Bacillaceae</taxon>
        <taxon>Metabacillus</taxon>
    </lineage>
</organism>
<name>A0ABZ2NII5_9BACI</name>
<evidence type="ECO:0000313" key="7">
    <source>
        <dbReference type="EMBL" id="WXB97450.1"/>
    </source>
</evidence>
<dbReference type="EMBL" id="CP147407">
    <property type="protein sequence ID" value="WXB97450.1"/>
    <property type="molecule type" value="Genomic_DNA"/>
</dbReference>
<gene>
    <name evidence="7" type="ORF">WCV65_02810</name>
</gene>
<evidence type="ECO:0000256" key="2">
    <source>
        <dbReference type="ARBA" id="ARBA00022475"/>
    </source>
</evidence>
<feature type="transmembrane region" description="Helical" evidence="6">
    <location>
        <begin position="73"/>
        <end position="92"/>
    </location>
</feature>
<keyword evidence="2" id="KW-1003">Cell membrane</keyword>